<dbReference type="GO" id="GO:0006606">
    <property type="term" value="P:protein import into nucleus"/>
    <property type="evidence" value="ECO:0007669"/>
    <property type="project" value="TreeGrafter"/>
</dbReference>
<dbReference type="GO" id="GO:0017056">
    <property type="term" value="F:structural constituent of nuclear pore"/>
    <property type="evidence" value="ECO:0007669"/>
    <property type="project" value="InterPro"/>
</dbReference>
<reference evidence="7" key="1">
    <citation type="submission" date="2017-02" db="UniProtKB">
        <authorList>
            <consortium name="WormBaseParasite"/>
        </authorList>
    </citation>
    <scope>IDENTIFICATION</scope>
</reference>
<evidence type="ECO:0000256" key="5">
    <source>
        <dbReference type="RuleBase" id="RU364035"/>
    </source>
</evidence>
<dbReference type="PANTHER" id="PTHR11225">
    <property type="entry name" value="NUCLEAR PORE COMPLEX PROTEIN NUP93 NUCLEOPORIN NUP93 DEAD EYE PROTEIN"/>
    <property type="match status" value="1"/>
</dbReference>
<evidence type="ECO:0000313" key="7">
    <source>
        <dbReference type="WBParaSite" id="ALUE_0001949101-mRNA-1"/>
    </source>
</evidence>
<keyword evidence="5" id="KW-0811">Translocation</keyword>
<evidence type="ECO:0000256" key="3">
    <source>
        <dbReference type="ARBA" id="ARBA00023132"/>
    </source>
</evidence>
<dbReference type="GO" id="GO:0005643">
    <property type="term" value="C:nuclear pore"/>
    <property type="evidence" value="ECO:0007669"/>
    <property type="project" value="UniProtKB-SubCell"/>
</dbReference>
<dbReference type="AlphaFoldDB" id="A0A0M3IL63"/>
<keyword evidence="3 5" id="KW-0906">Nuclear pore complex</keyword>
<evidence type="ECO:0000256" key="4">
    <source>
        <dbReference type="ARBA" id="ARBA00023242"/>
    </source>
</evidence>
<organism evidence="6 7">
    <name type="scientific">Ascaris lumbricoides</name>
    <name type="common">Giant roundworm</name>
    <dbReference type="NCBI Taxonomy" id="6252"/>
    <lineage>
        <taxon>Eukaryota</taxon>
        <taxon>Metazoa</taxon>
        <taxon>Ecdysozoa</taxon>
        <taxon>Nematoda</taxon>
        <taxon>Chromadorea</taxon>
        <taxon>Rhabditida</taxon>
        <taxon>Spirurina</taxon>
        <taxon>Ascaridomorpha</taxon>
        <taxon>Ascaridoidea</taxon>
        <taxon>Ascarididae</taxon>
        <taxon>Ascaris</taxon>
    </lineage>
</organism>
<proteinExistence type="inferred from homology"/>
<name>A0A0M3IL63_ASCLU</name>
<dbReference type="WBParaSite" id="ALUE_0001949101-mRNA-1">
    <property type="protein sequence ID" value="ALUE_0001949101-mRNA-1"/>
    <property type="gene ID" value="ALUE_0001949101"/>
</dbReference>
<keyword evidence="5" id="KW-0813">Transport</keyword>
<comment type="subcellular location">
    <subcellularLocation>
        <location evidence="1 5">Nucleus</location>
        <location evidence="1 5">Nuclear pore complex</location>
    </subcellularLocation>
</comment>
<dbReference type="GO" id="GO:0016973">
    <property type="term" value="P:poly(A)+ mRNA export from nucleus"/>
    <property type="evidence" value="ECO:0007669"/>
    <property type="project" value="TreeGrafter"/>
</dbReference>
<dbReference type="PANTHER" id="PTHR11225:SF4">
    <property type="entry name" value="NUCLEAR PORE COMPLEX PROTEIN NUP93"/>
    <property type="match status" value="1"/>
</dbReference>
<evidence type="ECO:0000256" key="2">
    <source>
        <dbReference type="ARBA" id="ARBA00010186"/>
    </source>
</evidence>
<accession>A0A0M3IL63</accession>
<keyword evidence="4 5" id="KW-0539">Nucleus</keyword>
<keyword evidence="5" id="KW-0472">Membrane</keyword>
<keyword evidence="5" id="KW-0653">Protein transport</keyword>
<dbReference type="InterPro" id="IPR007231">
    <property type="entry name" value="Nucleoporin_int_Nup93/Nic96"/>
</dbReference>
<protein>
    <recommendedName>
        <fullName evidence="5">Nuclear pore protein</fullName>
    </recommendedName>
</protein>
<sequence>LKVSKYVSDRKHFDLSEAFINAAYTSDKDVIISIWEQGTALLKLSISDSEQQSPLKKRTSIEWISCLIDGSIDYLQRKFLECMKEFVQENLGIPPTHMTDTLALVSAYLKAKYLRPTRRPYQDGVYGANGHAIWEVVYHCLRLGCYKVVAEIARSHLQKHQSCVALVDALCSLAKTEKLSIEDRDKLKIEWRAEFERIIDVYKRAVYCALLGGDVREVCEDLESEEYFIGGDNNQALFFEALWLTGQFERAIRSLCRCGMFMHAVHLAILAYENNLLITSSSSVTKLLIVNEKEPLECSLNLSRLILMYVKYFECTDVQHAMDYYFFLRVFNTPTGSNMFYACISRAVYLSGDTDAILGCVDENGMRSKGYIDKYADDINIRDAIVKVAFDSELSEEPLKAVRLYHIAERYDDAMRVMCDCLSNSLMEEKYIGEPRRMAIWLSTLYKGMTEKKLSHQWLTTLCLLIDLSTFFYNFTSGKYPMCMDIAAKLRCIPLDSSEVPTFISMFNIVPRQVRVLLPSLCLAIMRILVDQFDANPTWKEKLALQADAIIAFVARIPYEFPSEVNTKILEYLMCMDIAAKLRCIPLDSSEVPTFISMFNIVPRQVRVLLPSLCLAIMRILVDQFDANPTWKEKLALQADPSKI</sequence>
<evidence type="ECO:0000256" key="1">
    <source>
        <dbReference type="ARBA" id="ARBA00004567"/>
    </source>
</evidence>
<keyword evidence="6" id="KW-1185">Reference proteome</keyword>
<dbReference type="Pfam" id="PF04097">
    <property type="entry name" value="Nic96"/>
    <property type="match status" value="2"/>
</dbReference>
<keyword evidence="5" id="KW-0509">mRNA transport</keyword>
<evidence type="ECO:0000313" key="6">
    <source>
        <dbReference type="Proteomes" id="UP000036681"/>
    </source>
</evidence>
<dbReference type="Proteomes" id="UP000036681">
    <property type="component" value="Unplaced"/>
</dbReference>
<comment type="similarity">
    <text evidence="2 5">Belongs to the nucleoporin interacting component (NIC) family.</text>
</comment>